<dbReference type="GO" id="GO:0000293">
    <property type="term" value="F:ferric-chelate reductase activity"/>
    <property type="evidence" value="ECO:0007669"/>
    <property type="project" value="TreeGrafter"/>
</dbReference>
<name>A0A9P4P084_9PEZI</name>
<feature type="transmembrane region" description="Helical" evidence="7">
    <location>
        <begin position="256"/>
        <end position="280"/>
    </location>
</feature>
<evidence type="ECO:0000259" key="9">
    <source>
        <dbReference type="Pfam" id="PF01794"/>
    </source>
</evidence>
<feature type="transmembrane region" description="Helical" evidence="7">
    <location>
        <begin position="367"/>
        <end position="388"/>
    </location>
</feature>
<feature type="domain" description="FAD-binding 8" evidence="10">
    <location>
        <begin position="427"/>
        <end position="480"/>
    </location>
</feature>
<feature type="transmembrane region" description="Helical" evidence="7">
    <location>
        <begin position="337"/>
        <end position="360"/>
    </location>
</feature>
<protein>
    <recommendedName>
        <fullName evidence="13">Ferric oxidoreductase domain-containing protein</fullName>
    </recommendedName>
</protein>
<dbReference type="InterPro" id="IPR051410">
    <property type="entry name" value="Ferric/Cupric_Reductase"/>
</dbReference>
<dbReference type="InterPro" id="IPR013112">
    <property type="entry name" value="FAD-bd_8"/>
</dbReference>
<evidence type="ECO:0000256" key="6">
    <source>
        <dbReference type="ARBA" id="ARBA00023136"/>
    </source>
</evidence>
<feature type="transmembrane region" description="Helical" evidence="7">
    <location>
        <begin position="394"/>
        <end position="411"/>
    </location>
</feature>
<dbReference type="GO" id="GO:0005886">
    <property type="term" value="C:plasma membrane"/>
    <property type="evidence" value="ECO:0007669"/>
    <property type="project" value="TreeGrafter"/>
</dbReference>
<keyword evidence="6 7" id="KW-0472">Membrane</keyword>
<reference evidence="11" key="1">
    <citation type="journal article" date="2020" name="Stud. Mycol.">
        <title>101 Dothideomycetes genomes: a test case for predicting lifestyles and emergence of pathogens.</title>
        <authorList>
            <person name="Haridas S."/>
            <person name="Albert R."/>
            <person name="Binder M."/>
            <person name="Bloem J."/>
            <person name="Labutti K."/>
            <person name="Salamov A."/>
            <person name="Andreopoulos B."/>
            <person name="Baker S."/>
            <person name="Barry K."/>
            <person name="Bills G."/>
            <person name="Bluhm B."/>
            <person name="Cannon C."/>
            <person name="Castanera R."/>
            <person name="Culley D."/>
            <person name="Daum C."/>
            <person name="Ezra D."/>
            <person name="Gonzalez J."/>
            <person name="Henrissat B."/>
            <person name="Kuo A."/>
            <person name="Liang C."/>
            <person name="Lipzen A."/>
            <person name="Lutzoni F."/>
            <person name="Magnuson J."/>
            <person name="Mondo S."/>
            <person name="Nolan M."/>
            <person name="Ohm R."/>
            <person name="Pangilinan J."/>
            <person name="Park H.-J."/>
            <person name="Ramirez L."/>
            <person name="Alfaro M."/>
            <person name="Sun H."/>
            <person name="Tritt A."/>
            <person name="Yoshinaga Y."/>
            <person name="Zwiers L.-H."/>
            <person name="Turgeon B."/>
            <person name="Goodwin S."/>
            <person name="Spatafora J."/>
            <person name="Crous P."/>
            <person name="Grigoriev I."/>
        </authorList>
    </citation>
    <scope>NUCLEOTIDE SEQUENCE</scope>
    <source>
        <strain evidence="11">CBS 130266</strain>
    </source>
</reference>
<dbReference type="Pfam" id="PF08022">
    <property type="entry name" value="FAD_binding_8"/>
    <property type="match status" value="1"/>
</dbReference>
<dbReference type="GO" id="GO:0006826">
    <property type="term" value="P:iron ion transport"/>
    <property type="evidence" value="ECO:0007669"/>
    <property type="project" value="TreeGrafter"/>
</dbReference>
<feature type="chain" id="PRO_5040489756" description="Ferric oxidoreductase domain-containing protein" evidence="8">
    <location>
        <begin position="22"/>
        <end position="673"/>
    </location>
</feature>
<keyword evidence="2" id="KW-0813">Transport</keyword>
<accession>A0A9P4P084</accession>
<dbReference type="SUPFAM" id="SSF52343">
    <property type="entry name" value="Ferredoxin reductase-like, C-terminal NADP-linked domain"/>
    <property type="match status" value="1"/>
</dbReference>
<dbReference type="CDD" id="cd06186">
    <property type="entry name" value="NOX_Duox_like_FAD_NADP"/>
    <property type="match status" value="1"/>
</dbReference>
<evidence type="ECO:0000256" key="8">
    <source>
        <dbReference type="SAM" id="SignalP"/>
    </source>
</evidence>
<sequence length="673" mass="76088">MALRPFAITIGLLALILPSSALEDIFGLRKQIYIPRCAHACKAAIADSPLECTKKITSPQCFAINEPYLQTLAFCIASHCNNETDAARDRFWNQYLVGWKSTTPRPIYGYQNALEKAGVPLLIMKDGQRLEQVSRVSDEDYHRAYSSLADWNESEMYHTRFALTIFLLGFLLPVILSLLRFVPFPGALSSKYRAYFVYPIVWSTRWSVSIRDVGDISPTRGQALFIFYMIAINTILSSTGHYALSHHFWSFDGRHGQLITCLANRFGALSLANIPLLFLYSGRNNILLRITNWSHATFLMLHRWLAYITTFEATLHSVLYLHVAVQQGRHTEWSSMPAWYCGSIGTIAICLILPFSFVAIRRRAYELFLLSHIAFSIIILVGTCYHISDLFKTTWAGYVLYLWFAIGFWMIDRLARIARIARNGLIRATITVVDDEYIRVDIPKAKATGHAYLYFPTLTYRFWENHPFSVATTPKPSPLSSPKSPLSPFFHRHSISFSKSDSNKSSSNASKYTLPERPKGITFFMRTHSGTTGHLRKRTSLPVLVESSYGLPKPLTQYPLLICVAGGVGITAILPYMHAHKGQVKLFWGSRSQALVNALREETWGYGGETIVGKRLFVKLALQREFANVKEEVGVAVVVSGPKGMADDVREFVCEVAKTRKGEVRLLDENFGW</sequence>
<dbReference type="GO" id="GO:0015677">
    <property type="term" value="P:copper ion import"/>
    <property type="evidence" value="ECO:0007669"/>
    <property type="project" value="TreeGrafter"/>
</dbReference>
<dbReference type="OrthoDB" id="167398at2759"/>
<feature type="transmembrane region" description="Helical" evidence="7">
    <location>
        <begin position="558"/>
        <end position="577"/>
    </location>
</feature>
<proteinExistence type="predicted"/>
<dbReference type="InterPro" id="IPR013130">
    <property type="entry name" value="Fe3_Rdtase_TM_dom"/>
</dbReference>
<evidence type="ECO:0000256" key="4">
    <source>
        <dbReference type="ARBA" id="ARBA00022989"/>
    </source>
</evidence>
<evidence type="ECO:0008006" key="13">
    <source>
        <dbReference type="Google" id="ProtNLM"/>
    </source>
</evidence>
<keyword evidence="5" id="KW-0406">Ion transport</keyword>
<keyword evidence="12" id="KW-1185">Reference proteome</keyword>
<dbReference type="Proteomes" id="UP000800235">
    <property type="component" value="Unassembled WGS sequence"/>
</dbReference>
<evidence type="ECO:0000313" key="12">
    <source>
        <dbReference type="Proteomes" id="UP000800235"/>
    </source>
</evidence>
<dbReference type="Pfam" id="PF01794">
    <property type="entry name" value="Ferric_reduct"/>
    <property type="match status" value="1"/>
</dbReference>
<dbReference type="EMBL" id="MU007015">
    <property type="protein sequence ID" value="KAF2434880.1"/>
    <property type="molecule type" value="Genomic_DNA"/>
</dbReference>
<feature type="domain" description="Ferric oxidoreductase" evidence="9">
    <location>
        <begin position="266"/>
        <end position="382"/>
    </location>
</feature>
<feature type="transmembrane region" description="Helical" evidence="7">
    <location>
        <begin position="304"/>
        <end position="325"/>
    </location>
</feature>
<dbReference type="AlphaFoldDB" id="A0A9P4P084"/>
<keyword evidence="8" id="KW-0732">Signal</keyword>
<feature type="signal peptide" evidence="8">
    <location>
        <begin position="1"/>
        <end position="21"/>
    </location>
</feature>
<evidence type="ECO:0000259" key="10">
    <source>
        <dbReference type="Pfam" id="PF08022"/>
    </source>
</evidence>
<keyword evidence="4 7" id="KW-1133">Transmembrane helix</keyword>
<dbReference type="Gene3D" id="3.40.50.80">
    <property type="entry name" value="Nucleotide-binding domain of ferredoxin-NADP reductase (FNR) module"/>
    <property type="match status" value="1"/>
</dbReference>
<dbReference type="GO" id="GO:0006879">
    <property type="term" value="P:intracellular iron ion homeostasis"/>
    <property type="evidence" value="ECO:0007669"/>
    <property type="project" value="TreeGrafter"/>
</dbReference>
<evidence type="ECO:0000256" key="3">
    <source>
        <dbReference type="ARBA" id="ARBA00022692"/>
    </source>
</evidence>
<dbReference type="SFLD" id="SFLDG01168">
    <property type="entry name" value="Ferric_reductase_subgroup_(FRE"/>
    <property type="match status" value="1"/>
</dbReference>
<organism evidence="11 12">
    <name type="scientific">Tothia fuscella</name>
    <dbReference type="NCBI Taxonomy" id="1048955"/>
    <lineage>
        <taxon>Eukaryota</taxon>
        <taxon>Fungi</taxon>
        <taxon>Dikarya</taxon>
        <taxon>Ascomycota</taxon>
        <taxon>Pezizomycotina</taxon>
        <taxon>Dothideomycetes</taxon>
        <taxon>Pleosporomycetidae</taxon>
        <taxon>Venturiales</taxon>
        <taxon>Cylindrosympodiaceae</taxon>
        <taxon>Tothia</taxon>
    </lineage>
</organism>
<feature type="transmembrane region" description="Helical" evidence="7">
    <location>
        <begin position="161"/>
        <end position="182"/>
    </location>
</feature>
<evidence type="ECO:0000256" key="1">
    <source>
        <dbReference type="ARBA" id="ARBA00004141"/>
    </source>
</evidence>
<dbReference type="SFLD" id="SFLDS00052">
    <property type="entry name" value="Ferric_Reductase_Domain"/>
    <property type="match status" value="1"/>
</dbReference>
<evidence type="ECO:0000256" key="5">
    <source>
        <dbReference type="ARBA" id="ARBA00023065"/>
    </source>
</evidence>
<gene>
    <name evidence="11" type="ORF">EJ08DRAFT_685771</name>
</gene>
<dbReference type="PANTHER" id="PTHR32361:SF9">
    <property type="entry name" value="FERRIC REDUCTASE TRANSMEMBRANE COMPONENT 3-RELATED"/>
    <property type="match status" value="1"/>
</dbReference>
<evidence type="ECO:0000313" key="11">
    <source>
        <dbReference type="EMBL" id="KAF2434880.1"/>
    </source>
</evidence>
<dbReference type="PANTHER" id="PTHR32361">
    <property type="entry name" value="FERRIC/CUPRIC REDUCTASE TRANSMEMBRANE COMPONENT"/>
    <property type="match status" value="1"/>
</dbReference>
<feature type="transmembrane region" description="Helical" evidence="7">
    <location>
        <begin position="225"/>
        <end position="244"/>
    </location>
</feature>
<evidence type="ECO:0000256" key="7">
    <source>
        <dbReference type="SAM" id="Phobius"/>
    </source>
</evidence>
<evidence type="ECO:0000256" key="2">
    <source>
        <dbReference type="ARBA" id="ARBA00022448"/>
    </source>
</evidence>
<comment type="caution">
    <text evidence="11">The sequence shown here is derived from an EMBL/GenBank/DDBJ whole genome shotgun (WGS) entry which is preliminary data.</text>
</comment>
<keyword evidence="3 7" id="KW-0812">Transmembrane</keyword>
<dbReference type="InterPro" id="IPR039261">
    <property type="entry name" value="FNR_nucleotide-bd"/>
</dbReference>
<comment type="subcellular location">
    <subcellularLocation>
        <location evidence="1">Membrane</location>
        <topology evidence="1">Multi-pass membrane protein</topology>
    </subcellularLocation>
</comment>